<reference evidence="2 3" key="1">
    <citation type="journal article" date="2011" name="J. Bacteriol.">
        <title>Genome sequence of Chthoniobacter flavus Ellin428, an aerobic heterotrophic soil bacterium.</title>
        <authorList>
            <person name="Kant R."/>
            <person name="van Passel M.W."/>
            <person name="Palva A."/>
            <person name="Lucas S."/>
            <person name="Lapidus A."/>
            <person name="Glavina Del Rio T."/>
            <person name="Dalin E."/>
            <person name="Tice H."/>
            <person name="Bruce D."/>
            <person name="Goodwin L."/>
            <person name="Pitluck S."/>
            <person name="Larimer F.W."/>
            <person name="Land M.L."/>
            <person name="Hauser L."/>
            <person name="Sangwan P."/>
            <person name="de Vos W.M."/>
            <person name="Janssen P.H."/>
            <person name="Smidt H."/>
        </authorList>
    </citation>
    <scope>NUCLEOTIDE SEQUENCE [LARGE SCALE GENOMIC DNA]</scope>
    <source>
        <strain evidence="2 3">Ellin428</strain>
    </source>
</reference>
<dbReference type="EMBL" id="ABVL01000010">
    <property type="protein sequence ID" value="EDY18931.1"/>
    <property type="molecule type" value="Genomic_DNA"/>
</dbReference>
<keyword evidence="1" id="KW-0732">Signal</keyword>
<evidence type="ECO:0000256" key="1">
    <source>
        <dbReference type="SAM" id="SignalP"/>
    </source>
</evidence>
<accession>B4D3V1</accession>
<proteinExistence type="predicted"/>
<evidence type="ECO:0000313" key="2">
    <source>
        <dbReference type="EMBL" id="EDY18931.1"/>
    </source>
</evidence>
<evidence type="ECO:0000313" key="3">
    <source>
        <dbReference type="Proteomes" id="UP000005824"/>
    </source>
</evidence>
<keyword evidence="3" id="KW-1185">Reference proteome</keyword>
<organism evidence="2 3">
    <name type="scientific">Chthoniobacter flavus Ellin428</name>
    <dbReference type="NCBI Taxonomy" id="497964"/>
    <lineage>
        <taxon>Bacteria</taxon>
        <taxon>Pseudomonadati</taxon>
        <taxon>Verrucomicrobiota</taxon>
        <taxon>Spartobacteria</taxon>
        <taxon>Chthoniobacterales</taxon>
        <taxon>Chthoniobacteraceae</taxon>
        <taxon>Chthoniobacter</taxon>
    </lineage>
</organism>
<feature type="chain" id="PRO_5002803131" description="Lipoprotein" evidence="1">
    <location>
        <begin position="21"/>
        <end position="162"/>
    </location>
</feature>
<dbReference type="AlphaFoldDB" id="B4D3V1"/>
<feature type="signal peptide" evidence="1">
    <location>
        <begin position="1"/>
        <end position="20"/>
    </location>
</feature>
<comment type="caution">
    <text evidence="2">The sequence shown here is derived from an EMBL/GenBank/DDBJ whole genome shotgun (WGS) entry which is preliminary data.</text>
</comment>
<evidence type="ECO:0008006" key="4">
    <source>
        <dbReference type="Google" id="ProtNLM"/>
    </source>
</evidence>
<protein>
    <recommendedName>
        <fullName evidence="4">Lipoprotein</fullName>
    </recommendedName>
</protein>
<gene>
    <name evidence="2" type="ORF">CfE428DRAFT_3589</name>
</gene>
<name>B4D3V1_9BACT</name>
<dbReference type="Proteomes" id="UP000005824">
    <property type="component" value="Unassembled WGS sequence"/>
</dbReference>
<dbReference type="RefSeq" id="WP_006980914.1">
    <property type="nucleotide sequence ID" value="NZ_ABVL01000010.1"/>
</dbReference>
<sequence length="162" mass="18166" precursor="true">MNLRPLLASVVLATCFTGCATFSNTEMSQIRQHGVSPAVVGKMESGRVLTPRDIIELTHRGVPDDFIIRQIDDAGVDYILNRDDVKRLQAAHVSRPVMDALFAASDDFAGNYAPDQRPHVYGAYPYYDNYGPYGPYYAPYPYYYPYGGVSVVVGGGRWHHWR</sequence>
<dbReference type="InParanoid" id="B4D3V1"/>